<keyword evidence="8" id="KW-0336">GPI-anchor</keyword>
<dbReference type="OrthoDB" id="407355at2759"/>
<dbReference type="GO" id="GO:0098552">
    <property type="term" value="C:side of membrane"/>
    <property type="evidence" value="ECO:0007669"/>
    <property type="project" value="UniProtKB-KW"/>
</dbReference>
<dbReference type="InterPro" id="IPR050248">
    <property type="entry name" value="Polysacc_deacetylase_ArnD"/>
</dbReference>
<comment type="cofactor">
    <cofactor evidence="1">
        <name>Co(2+)</name>
        <dbReference type="ChEBI" id="CHEBI:48828"/>
    </cofactor>
</comment>
<name>A0A068RG84_9FUNG</name>
<evidence type="ECO:0000256" key="8">
    <source>
        <dbReference type="ARBA" id="ARBA00022622"/>
    </source>
</evidence>
<dbReference type="STRING" id="1263082.A0A068RG84"/>
<keyword evidence="18" id="KW-0961">Cell wall biogenesis/degradation</keyword>
<evidence type="ECO:0000259" key="24">
    <source>
        <dbReference type="PROSITE" id="PS51677"/>
    </source>
</evidence>
<evidence type="ECO:0000313" key="26">
    <source>
        <dbReference type="Proteomes" id="UP000027586"/>
    </source>
</evidence>
<dbReference type="GO" id="GO:0004099">
    <property type="term" value="F:chitin deacetylase activity"/>
    <property type="evidence" value="ECO:0007669"/>
    <property type="project" value="UniProtKB-EC"/>
</dbReference>
<evidence type="ECO:0000256" key="23">
    <source>
        <dbReference type="SAM" id="SignalP"/>
    </source>
</evidence>
<dbReference type="Proteomes" id="UP000027586">
    <property type="component" value="Unassembled WGS sequence"/>
</dbReference>
<evidence type="ECO:0000256" key="4">
    <source>
        <dbReference type="ARBA" id="ARBA00010973"/>
    </source>
</evidence>
<evidence type="ECO:0000256" key="6">
    <source>
        <dbReference type="ARBA" id="ARBA00022512"/>
    </source>
</evidence>
<comment type="subcellular location">
    <subcellularLocation>
        <location evidence="3">Cell membrane</location>
        <topology evidence="3">Lipid-anchor</topology>
        <topology evidence="3">GPI-anchor</topology>
    </subcellularLocation>
    <subcellularLocation>
        <location evidence="2">Secreted</location>
        <location evidence="2">Cell wall</location>
    </subcellularLocation>
</comment>
<dbReference type="SUPFAM" id="SSF88713">
    <property type="entry name" value="Glycoside hydrolase/deacetylase"/>
    <property type="match status" value="1"/>
</dbReference>
<proteinExistence type="inferred from homology"/>
<accession>A0A068RG84</accession>
<comment type="caution">
    <text evidence="25">The sequence shown here is derived from an EMBL/GenBank/DDBJ whole genome shotgun (WGS) entry which is preliminary data.</text>
</comment>
<evidence type="ECO:0000256" key="3">
    <source>
        <dbReference type="ARBA" id="ARBA00004609"/>
    </source>
</evidence>
<dbReference type="PANTHER" id="PTHR10587:SF98">
    <property type="entry name" value="CHITIN DEACETYLASE"/>
    <property type="match status" value="1"/>
</dbReference>
<dbReference type="GO" id="GO:0071555">
    <property type="term" value="P:cell wall organization"/>
    <property type="evidence" value="ECO:0007669"/>
    <property type="project" value="UniProtKB-KW"/>
</dbReference>
<evidence type="ECO:0000256" key="7">
    <source>
        <dbReference type="ARBA" id="ARBA00022525"/>
    </source>
</evidence>
<keyword evidence="19" id="KW-0624">Polysaccharide degradation</keyword>
<dbReference type="GO" id="GO:0005886">
    <property type="term" value="C:plasma membrane"/>
    <property type="evidence" value="ECO:0007669"/>
    <property type="project" value="UniProtKB-SubCell"/>
</dbReference>
<evidence type="ECO:0000256" key="9">
    <source>
        <dbReference type="ARBA" id="ARBA00022723"/>
    </source>
</evidence>
<dbReference type="InterPro" id="IPR002509">
    <property type="entry name" value="NODB_dom"/>
</dbReference>
<evidence type="ECO:0000256" key="17">
    <source>
        <dbReference type="ARBA" id="ARBA00023288"/>
    </source>
</evidence>
<keyword evidence="6" id="KW-0134">Cell wall</keyword>
<dbReference type="InterPro" id="IPR011330">
    <property type="entry name" value="Glyco_hydro/deAcase_b/a-brl"/>
</dbReference>
<keyword evidence="17" id="KW-0449">Lipoprotein</keyword>
<keyword evidence="13" id="KW-0472">Membrane</keyword>
<dbReference type="GO" id="GO:0009272">
    <property type="term" value="P:fungal-type cell wall biogenesis"/>
    <property type="evidence" value="ECO:0007669"/>
    <property type="project" value="UniProtKB-ARBA"/>
</dbReference>
<evidence type="ECO:0000256" key="13">
    <source>
        <dbReference type="ARBA" id="ARBA00023136"/>
    </source>
</evidence>
<evidence type="ECO:0000256" key="2">
    <source>
        <dbReference type="ARBA" id="ARBA00004191"/>
    </source>
</evidence>
<evidence type="ECO:0000256" key="1">
    <source>
        <dbReference type="ARBA" id="ARBA00001941"/>
    </source>
</evidence>
<keyword evidence="12" id="KW-0146">Chitin degradation</keyword>
<dbReference type="GO" id="GO:0006032">
    <property type="term" value="P:chitin catabolic process"/>
    <property type="evidence" value="ECO:0007669"/>
    <property type="project" value="UniProtKB-KW"/>
</dbReference>
<dbReference type="GO" id="GO:0046872">
    <property type="term" value="F:metal ion binding"/>
    <property type="evidence" value="ECO:0007669"/>
    <property type="project" value="UniProtKB-KW"/>
</dbReference>
<gene>
    <name evidence="25" type="ORF">LCOR_00417.1</name>
</gene>
<keyword evidence="10 23" id="KW-0732">Signal</keyword>
<dbReference type="CDD" id="cd10952">
    <property type="entry name" value="CE4_MrCDA_like"/>
    <property type="match status" value="1"/>
</dbReference>
<keyword evidence="15" id="KW-0119">Carbohydrate metabolism</keyword>
<dbReference type="EMBL" id="CBTN010000001">
    <property type="protein sequence ID" value="CDH48642.1"/>
    <property type="molecule type" value="Genomic_DNA"/>
</dbReference>
<evidence type="ECO:0000256" key="10">
    <source>
        <dbReference type="ARBA" id="ARBA00022729"/>
    </source>
</evidence>
<feature type="chain" id="PRO_5001652503" description="chitin deacetylase" evidence="23">
    <location>
        <begin position="26"/>
        <end position="415"/>
    </location>
</feature>
<evidence type="ECO:0000256" key="11">
    <source>
        <dbReference type="ARBA" id="ARBA00022801"/>
    </source>
</evidence>
<keyword evidence="5" id="KW-1003">Cell membrane</keyword>
<evidence type="ECO:0000256" key="14">
    <source>
        <dbReference type="ARBA" id="ARBA00023180"/>
    </source>
</evidence>
<evidence type="ECO:0000256" key="5">
    <source>
        <dbReference type="ARBA" id="ARBA00022475"/>
    </source>
</evidence>
<organism evidence="25 26">
    <name type="scientific">Lichtheimia corymbifera JMRC:FSU:9682</name>
    <dbReference type="NCBI Taxonomy" id="1263082"/>
    <lineage>
        <taxon>Eukaryota</taxon>
        <taxon>Fungi</taxon>
        <taxon>Fungi incertae sedis</taxon>
        <taxon>Mucoromycota</taxon>
        <taxon>Mucoromycotina</taxon>
        <taxon>Mucoromycetes</taxon>
        <taxon>Mucorales</taxon>
        <taxon>Lichtheimiaceae</taxon>
        <taxon>Lichtheimia</taxon>
    </lineage>
</organism>
<dbReference type="GO" id="GO:0000272">
    <property type="term" value="P:polysaccharide catabolic process"/>
    <property type="evidence" value="ECO:0007669"/>
    <property type="project" value="UniProtKB-KW"/>
</dbReference>
<keyword evidence="26" id="KW-1185">Reference proteome</keyword>
<evidence type="ECO:0000256" key="12">
    <source>
        <dbReference type="ARBA" id="ARBA00023024"/>
    </source>
</evidence>
<keyword evidence="16" id="KW-0170">Cobalt</keyword>
<dbReference type="PANTHER" id="PTHR10587">
    <property type="entry name" value="GLYCOSYL TRANSFERASE-RELATED"/>
    <property type="match status" value="1"/>
</dbReference>
<evidence type="ECO:0000256" key="16">
    <source>
        <dbReference type="ARBA" id="ARBA00023285"/>
    </source>
</evidence>
<comment type="catalytic activity">
    <reaction evidence="21">
        <text>[(1-&gt;4)-N-acetyl-beta-D-glucosaminyl](n) + n H2O = chitosan + n acetate</text>
        <dbReference type="Rhea" id="RHEA:10464"/>
        <dbReference type="Rhea" id="RHEA-COMP:9593"/>
        <dbReference type="Rhea" id="RHEA-COMP:9597"/>
        <dbReference type="ChEBI" id="CHEBI:15377"/>
        <dbReference type="ChEBI" id="CHEBI:17029"/>
        <dbReference type="ChEBI" id="CHEBI:30089"/>
        <dbReference type="ChEBI" id="CHEBI:57704"/>
        <dbReference type="EC" id="3.5.1.41"/>
    </reaction>
    <physiologicalReaction direction="left-to-right" evidence="21">
        <dbReference type="Rhea" id="RHEA:10465"/>
    </physiologicalReaction>
</comment>
<dbReference type="FunFam" id="3.20.20.370:FF:000004">
    <property type="entry name" value="Related to Chitin deacetylase"/>
    <property type="match status" value="1"/>
</dbReference>
<feature type="signal peptide" evidence="23">
    <location>
        <begin position="1"/>
        <end position="25"/>
    </location>
</feature>
<dbReference type="EC" id="3.5.1.41" evidence="20"/>
<keyword evidence="14" id="KW-0325">Glycoprotein</keyword>
<evidence type="ECO:0000256" key="15">
    <source>
        <dbReference type="ARBA" id="ARBA00023277"/>
    </source>
</evidence>
<dbReference type="Gene3D" id="3.20.20.370">
    <property type="entry name" value="Glycoside hydrolase/deacetylase"/>
    <property type="match status" value="1"/>
</dbReference>
<feature type="region of interest" description="Disordered" evidence="22">
    <location>
        <begin position="372"/>
        <end position="391"/>
    </location>
</feature>
<keyword evidence="11" id="KW-0378">Hydrolase</keyword>
<evidence type="ECO:0000256" key="22">
    <source>
        <dbReference type="SAM" id="MobiDB-lite"/>
    </source>
</evidence>
<evidence type="ECO:0000256" key="19">
    <source>
        <dbReference type="ARBA" id="ARBA00023326"/>
    </source>
</evidence>
<comment type="similarity">
    <text evidence="4">Belongs to the polysaccharide deacetylase family.</text>
</comment>
<protein>
    <recommendedName>
        <fullName evidence="20">chitin deacetylase</fullName>
        <ecNumber evidence="20">3.5.1.41</ecNumber>
    </recommendedName>
</protein>
<dbReference type="Pfam" id="PF01522">
    <property type="entry name" value="Polysacc_deac_1"/>
    <property type="match status" value="1"/>
</dbReference>
<dbReference type="AlphaFoldDB" id="A0A068RG84"/>
<evidence type="ECO:0000313" key="25">
    <source>
        <dbReference type="EMBL" id="CDH48642.1"/>
    </source>
</evidence>
<keyword evidence="7" id="KW-0964">Secreted</keyword>
<feature type="domain" description="NodB homology" evidence="24">
    <location>
        <begin position="156"/>
        <end position="349"/>
    </location>
</feature>
<reference evidence="25" key="1">
    <citation type="submission" date="2013-08" db="EMBL/GenBank/DDBJ databases">
        <title>Gene expansion shapes genome architecture in the human pathogen Lichtheimia corymbifera: an evolutionary genomics analysis in the ancient terrestrial Mucorales (Mucoromycotina).</title>
        <authorList>
            <person name="Schwartze V.U."/>
            <person name="Winter S."/>
            <person name="Shelest E."/>
            <person name="Marcet-Houben M."/>
            <person name="Horn F."/>
            <person name="Wehner S."/>
            <person name="Hoffmann K."/>
            <person name="Riege K."/>
            <person name="Sammeth M."/>
            <person name="Nowrousian M."/>
            <person name="Valiante V."/>
            <person name="Linde J."/>
            <person name="Jacobsen I.D."/>
            <person name="Marz M."/>
            <person name="Brakhage A.A."/>
            <person name="Gabaldon T."/>
            <person name="Bocker S."/>
            <person name="Voigt K."/>
        </authorList>
    </citation>
    <scope>NUCLEOTIDE SEQUENCE [LARGE SCALE GENOMIC DNA]</scope>
    <source>
        <strain evidence="25">FSU 9682</strain>
    </source>
</reference>
<sequence>MYTKTIAAALALIQSSSLLVTAGSATDYWKNFNSSVDPTNINIPDIPQTTSYDETQECVTYQPQGINIVQSEWPTPWQTATSNGMNTSQEFQDLYNSIPWSNMPNISVRTLGADGSVDMTGYDQNADPDCWWSASTCTKPKHSDVNEDIYACPEPETWGLTYDDGPNCSHNAFYDFLQQQELKATMFYIGSNVIDWPYGAMRGIKDGHHIADHTWSHQLMTTLTNQEVLAELYYTQKAIKLITGVTPKYWRPAFGDVDDRVRWIATQLNLTTILWNLDTDDWAAGNSIPVQTIQQTYDDYIEMGKNGTFATSGNIVLTHEIDNTTMELAVENIPKIKEAYKNVIDVATCMNITHPYMEENISWAAFGKSNSSDGTSASGDSSSDSQGGSSAASALVGTKTGAVLAMVGAAVAFLA</sequence>
<keyword evidence="9" id="KW-0479">Metal-binding</keyword>
<evidence type="ECO:0000256" key="18">
    <source>
        <dbReference type="ARBA" id="ARBA00023316"/>
    </source>
</evidence>
<evidence type="ECO:0000256" key="21">
    <source>
        <dbReference type="ARBA" id="ARBA00048494"/>
    </source>
</evidence>
<dbReference type="VEuPathDB" id="FungiDB:LCOR_00417.1"/>
<dbReference type="PROSITE" id="PS51677">
    <property type="entry name" value="NODB"/>
    <property type="match status" value="1"/>
</dbReference>
<evidence type="ECO:0000256" key="20">
    <source>
        <dbReference type="ARBA" id="ARBA00024056"/>
    </source>
</evidence>